<keyword evidence="8" id="KW-0479">Metal-binding</keyword>
<dbReference type="InterPro" id="IPR036397">
    <property type="entry name" value="RNaseH_sf"/>
</dbReference>
<dbReference type="FunFam" id="3.10.20.370:FF:000001">
    <property type="entry name" value="Retrovirus-related Pol polyprotein from transposon 17.6-like protein"/>
    <property type="match status" value="1"/>
</dbReference>
<dbReference type="GO" id="GO:0003964">
    <property type="term" value="F:RNA-directed DNA polymerase activity"/>
    <property type="evidence" value="ECO:0007669"/>
    <property type="project" value="UniProtKB-KW"/>
</dbReference>
<dbReference type="InterPro" id="IPR041373">
    <property type="entry name" value="RT_RNaseH"/>
</dbReference>
<dbReference type="GO" id="GO:0015074">
    <property type="term" value="P:DNA integration"/>
    <property type="evidence" value="ECO:0007669"/>
    <property type="project" value="InterPro"/>
</dbReference>
<evidence type="ECO:0000256" key="8">
    <source>
        <dbReference type="PROSITE-ProRule" id="PRU00047"/>
    </source>
</evidence>
<feature type="domain" description="CCHC-type" evidence="10">
    <location>
        <begin position="202"/>
        <end position="217"/>
    </location>
</feature>
<dbReference type="InterPro" id="IPR043128">
    <property type="entry name" value="Rev_trsase/Diguanyl_cyclase"/>
</dbReference>
<dbReference type="EMBL" id="LSSN01001075">
    <property type="protein sequence ID" value="OMJ21150.1"/>
    <property type="molecule type" value="Genomic_DNA"/>
</dbReference>
<dbReference type="InterPro" id="IPR043502">
    <property type="entry name" value="DNA/RNA_pol_sf"/>
</dbReference>
<keyword evidence="6" id="KW-0378">Hydrolase</keyword>
<gene>
    <name evidence="12" type="ORF">AYI70_g3647</name>
</gene>
<evidence type="ECO:0000313" key="13">
    <source>
        <dbReference type="Proteomes" id="UP000187283"/>
    </source>
</evidence>
<dbReference type="Pfam" id="PF17917">
    <property type="entry name" value="RT_RNaseH"/>
    <property type="match status" value="1"/>
</dbReference>
<dbReference type="Gene3D" id="3.30.70.270">
    <property type="match status" value="1"/>
</dbReference>
<dbReference type="STRING" id="133412.A0A1R1Y2Q6"/>
<sequence length="1220" mass="140233">MVITDLFPSKFSGTEAESRVVEIWADRFKTAAAVNKLDEATAMSYFKLWTEDEWLKKLIEKFGKVEFKGSIFELIKFNKDKDESMDVFNKKFAKYVPTIPKELIKKVYLEIISGIDHNVWWQCTQLDKDLELDKVMEDAVKLMNVKDQLKPPAAEKKDPTPAESSSREEIQSVVDELAREMENLVLLSKNPAPRKDYSEVTCYNCQKKGHTSRICQQAIGQGNQKKPDDKDKKILIAVKDLDSKITAMGEHINKRPRFENILNRGKEVRVIEANVPRLGKINKKKKKTNNSRIEPENEWSKRVLDSQAPISIKEVLALKPKLVKDLVKSLQYVGKSRKRNILYAEESESESEESDSENDDAESEGEGEEESLSYLCTYINSEPIPLFIDPGAAYSIISSNLLKKLNFLTTKLKNPIRIKPVSGDTILVRHSVDIPIEFDDSTMVVINFIVVENCAVPILLGLNSCQRLKSKIDYESETFTIRNKKKKYIYQLYSKESLAQEFADNREDEIVQSSVPLFYASIEAEIADTSYLGVGDFGAKNTESKDAIIGRIYEGLEEKEFKKMESLIYSYSELFAKNIGDITGIKNSDYVLRVDNNVSPLASKLRRPDPVKVDALSNLVAPKNVSGVRSMIGLFSYFRRFIPHFSEEIEPIQALVKKNNTFSWDNQCQRSFERVAKILVETPRLTQPDFNKPFILSTDASSFAIGALLEQMNEDGKLTPISYYSKKMSVHEKNYSAFEKESLALVSAIKHFRCYLWNVKFTVFTDNSAVSRLHNMADVTGRVSRWISYLSEYDFTLYHRAGKLNQVADFLSRPVYFAANEEKSTNDKPMEEVTWENILEFLAGKTDEVNAKVRKQSKRYMLFENELFRRTKTGVLKVITQMSELHVLLNKLHNEMGHFSHETIYGFIKGKYWRPRLSTEVKEFCRSCYECQMFVLRRPRYKFDGRSQISGIFSSVQIDFLGPLPESESGKRYVFVCVERLTGYPWLFAVADQTATTTRDCLKELVSMIGPPESINCDNAQGFRSVIIQNFCKDNKIKLEFNIPHQPEWMGSVERMNSTVRYALAKACLRGYADWEKKLPDIAQGIRMHTSSRTGYSPYFLLFGIEARMPDEYGKIKTSNLALRYIEIETLPGKRENLKREARHSTQIPIFEVGDYVLALNHRLRKRNPSAKTIPRYEGPYLVREKEPHNVYVVESEDKNMKSFHVSRLIKFFGRHGVGK</sequence>
<dbReference type="AlphaFoldDB" id="A0A1R1Y2Q6"/>
<proteinExistence type="predicted"/>
<dbReference type="CDD" id="cd09274">
    <property type="entry name" value="RNase_HI_RT_Ty3"/>
    <property type="match status" value="1"/>
</dbReference>
<feature type="region of interest" description="Disordered" evidence="9">
    <location>
        <begin position="147"/>
        <end position="171"/>
    </location>
</feature>
<dbReference type="GO" id="GO:0003676">
    <property type="term" value="F:nucleic acid binding"/>
    <property type="evidence" value="ECO:0007669"/>
    <property type="project" value="InterPro"/>
</dbReference>
<dbReference type="Pfam" id="PF08284">
    <property type="entry name" value="RVP_2"/>
    <property type="match status" value="1"/>
</dbReference>
<dbReference type="InterPro" id="IPR001584">
    <property type="entry name" value="Integrase_cat-core"/>
</dbReference>
<dbReference type="PANTHER" id="PTHR37984">
    <property type="entry name" value="PROTEIN CBG26694"/>
    <property type="match status" value="1"/>
</dbReference>
<evidence type="ECO:0000256" key="2">
    <source>
        <dbReference type="ARBA" id="ARBA00022679"/>
    </source>
</evidence>
<dbReference type="EC" id="2.7.7.49" evidence="1"/>
<feature type="region of interest" description="Disordered" evidence="9">
    <location>
        <begin position="281"/>
        <end position="300"/>
    </location>
</feature>
<dbReference type="PROSITE" id="PS50994">
    <property type="entry name" value="INTEGRASE"/>
    <property type="match status" value="1"/>
</dbReference>
<evidence type="ECO:0000256" key="3">
    <source>
        <dbReference type="ARBA" id="ARBA00022695"/>
    </source>
</evidence>
<keyword evidence="13" id="KW-1185">Reference proteome</keyword>
<dbReference type="Gene3D" id="1.10.340.70">
    <property type="match status" value="1"/>
</dbReference>
<dbReference type="Pfam" id="PF00098">
    <property type="entry name" value="zf-CCHC"/>
    <property type="match status" value="1"/>
</dbReference>
<name>A0A1R1Y2Q6_9FUNG</name>
<organism evidence="12 13">
    <name type="scientific">Smittium culicis</name>
    <dbReference type="NCBI Taxonomy" id="133412"/>
    <lineage>
        <taxon>Eukaryota</taxon>
        <taxon>Fungi</taxon>
        <taxon>Fungi incertae sedis</taxon>
        <taxon>Zoopagomycota</taxon>
        <taxon>Kickxellomycotina</taxon>
        <taxon>Harpellomycetes</taxon>
        <taxon>Harpellales</taxon>
        <taxon>Legeriomycetaceae</taxon>
        <taxon>Smittium</taxon>
    </lineage>
</organism>
<dbReference type="InterPro" id="IPR001878">
    <property type="entry name" value="Znf_CCHC"/>
</dbReference>
<dbReference type="PANTHER" id="PTHR37984:SF5">
    <property type="entry name" value="PROTEIN NYNRIN-LIKE"/>
    <property type="match status" value="1"/>
</dbReference>
<feature type="region of interest" description="Disordered" evidence="9">
    <location>
        <begin position="343"/>
        <end position="367"/>
    </location>
</feature>
<evidence type="ECO:0000256" key="1">
    <source>
        <dbReference type="ARBA" id="ARBA00012493"/>
    </source>
</evidence>
<dbReference type="InterPro" id="IPR012337">
    <property type="entry name" value="RNaseH-like_sf"/>
</dbReference>
<dbReference type="SUPFAM" id="SSF53098">
    <property type="entry name" value="Ribonuclease H-like"/>
    <property type="match status" value="1"/>
</dbReference>
<keyword evidence="7" id="KW-0695">RNA-directed DNA polymerase</keyword>
<dbReference type="Gene3D" id="3.30.420.10">
    <property type="entry name" value="Ribonuclease H-like superfamily/Ribonuclease H"/>
    <property type="match status" value="1"/>
</dbReference>
<evidence type="ECO:0000313" key="12">
    <source>
        <dbReference type="EMBL" id="OMJ21150.1"/>
    </source>
</evidence>
<keyword evidence="2" id="KW-0808">Transferase</keyword>
<reference evidence="12 13" key="1">
    <citation type="submission" date="2017-01" db="EMBL/GenBank/DDBJ databases">
        <authorList>
            <person name="Mah S.A."/>
            <person name="Swanson W.J."/>
            <person name="Moy G.W."/>
            <person name="Vacquier V.D."/>
        </authorList>
    </citation>
    <scope>NUCLEOTIDE SEQUENCE [LARGE SCALE GENOMIC DNA]</scope>
    <source>
        <strain evidence="12 13">GSMNP</strain>
    </source>
</reference>
<dbReference type="FunFam" id="3.30.70.270:FF:000020">
    <property type="entry name" value="Transposon Tf2-6 polyprotein-like Protein"/>
    <property type="match status" value="1"/>
</dbReference>
<evidence type="ECO:0000256" key="9">
    <source>
        <dbReference type="SAM" id="MobiDB-lite"/>
    </source>
</evidence>
<evidence type="ECO:0000259" key="10">
    <source>
        <dbReference type="PROSITE" id="PS50158"/>
    </source>
</evidence>
<evidence type="ECO:0000256" key="4">
    <source>
        <dbReference type="ARBA" id="ARBA00022722"/>
    </source>
</evidence>
<dbReference type="SUPFAM" id="SSF50630">
    <property type="entry name" value="Acid proteases"/>
    <property type="match status" value="1"/>
</dbReference>
<dbReference type="PROSITE" id="PS50158">
    <property type="entry name" value="ZF_CCHC"/>
    <property type="match status" value="1"/>
</dbReference>
<keyword evidence="8" id="KW-0862">Zinc</keyword>
<accession>A0A1R1Y2Q6</accession>
<dbReference type="InterPro" id="IPR050951">
    <property type="entry name" value="Retrovirus_Pol_polyprotein"/>
</dbReference>
<dbReference type="CDD" id="cd00303">
    <property type="entry name" value="retropepsin_like"/>
    <property type="match status" value="1"/>
</dbReference>
<keyword evidence="5" id="KW-0255">Endonuclease</keyword>
<keyword evidence="8" id="KW-0863">Zinc-finger</keyword>
<keyword evidence="3" id="KW-0548">Nucleotidyltransferase</keyword>
<protein>
    <recommendedName>
        <fullName evidence="1">RNA-directed DNA polymerase</fullName>
        <ecNumber evidence="1">2.7.7.49</ecNumber>
    </recommendedName>
</protein>
<dbReference type="SUPFAM" id="SSF56672">
    <property type="entry name" value="DNA/RNA polymerases"/>
    <property type="match status" value="1"/>
</dbReference>
<dbReference type="InterPro" id="IPR041588">
    <property type="entry name" value="Integrase_H2C2"/>
</dbReference>
<dbReference type="Proteomes" id="UP000187283">
    <property type="component" value="Unassembled WGS sequence"/>
</dbReference>
<feature type="compositionally biased region" description="Acidic residues" evidence="9">
    <location>
        <begin position="345"/>
        <end position="367"/>
    </location>
</feature>
<dbReference type="GO" id="GO:0016787">
    <property type="term" value="F:hydrolase activity"/>
    <property type="evidence" value="ECO:0007669"/>
    <property type="project" value="UniProtKB-KW"/>
</dbReference>
<dbReference type="SMART" id="SM00343">
    <property type="entry name" value="ZnF_C2HC"/>
    <property type="match status" value="1"/>
</dbReference>
<evidence type="ECO:0000256" key="6">
    <source>
        <dbReference type="ARBA" id="ARBA00022801"/>
    </source>
</evidence>
<dbReference type="GO" id="GO:0008270">
    <property type="term" value="F:zinc ion binding"/>
    <property type="evidence" value="ECO:0007669"/>
    <property type="project" value="UniProtKB-KW"/>
</dbReference>
<comment type="caution">
    <text evidence="12">The sequence shown here is derived from an EMBL/GenBank/DDBJ whole genome shotgun (WGS) entry which is preliminary data.</text>
</comment>
<evidence type="ECO:0000259" key="11">
    <source>
        <dbReference type="PROSITE" id="PS50994"/>
    </source>
</evidence>
<keyword evidence="4" id="KW-0540">Nuclease</keyword>
<evidence type="ECO:0000256" key="5">
    <source>
        <dbReference type="ARBA" id="ARBA00022759"/>
    </source>
</evidence>
<evidence type="ECO:0000256" key="7">
    <source>
        <dbReference type="ARBA" id="ARBA00022918"/>
    </source>
</evidence>
<dbReference type="GO" id="GO:0005634">
    <property type="term" value="C:nucleus"/>
    <property type="evidence" value="ECO:0007669"/>
    <property type="project" value="UniProtKB-ARBA"/>
</dbReference>
<dbReference type="GO" id="GO:0004519">
    <property type="term" value="F:endonuclease activity"/>
    <property type="evidence" value="ECO:0007669"/>
    <property type="project" value="UniProtKB-KW"/>
</dbReference>
<feature type="domain" description="Integrase catalytic" evidence="11">
    <location>
        <begin position="935"/>
        <end position="1106"/>
    </location>
</feature>
<dbReference type="OrthoDB" id="3341476at2759"/>
<dbReference type="InterPro" id="IPR021109">
    <property type="entry name" value="Peptidase_aspartic_dom_sf"/>
</dbReference>
<dbReference type="Pfam" id="PF00665">
    <property type="entry name" value="rve"/>
    <property type="match status" value="1"/>
</dbReference>
<dbReference type="Pfam" id="PF17921">
    <property type="entry name" value="Integrase_H2C2"/>
    <property type="match status" value="1"/>
</dbReference>
<dbReference type="Gene3D" id="2.40.70.10">
    <property type="entry name" value="Acid Proteases"/>
    <property type="match status" value="1"/>
</dbReference>